<dbReference type="CDD" id="cd17546">
    <property type="entry name" value="REC_hyHK_CKI1_RcsC-like"/>
    <property type="match status" value="1"/>
</dbReference>
<evidence type="ECO:0000259" key="17">
    <source>
        <dbReference type="PROSITE" id="PS50112"/>
    </source>
</evidence>
<keyword evidence="12" id="KW-0175">Coiled coil</keyword>
<dbReference type="CDD" id="cd00082">
    <property type="entry name" value="HisKA"/>
    <property type="match status" value="1"/>
</dbReference>
<evidence type="ECO:0000256" key="5">
    <source>
        <dbReference type="ARBA" id="ARBA00022553"/>
    </source>
</evidence>
<dbReference type="InterPro" id="IPR035965">
    <property type="entry name" value="PAS-like_dom_sf"/>
</dbReference>
<feature type="transmembrane region" description="Helical" evidence="14">
    <location>
        <begin position="60"/>
        <end position="84"/>
    </location>
</feature>
<reference evidence="20 21" key="1">
    <citation type="submission" date="2019-01" db="EMBL/GenBank/DDBJ databases">
        <authorList>
            <person name="Chen W.-M."/>
        </authorList>
    </citation>
    <scope>NUCLEOTIDE SEQUENCE [LARGE SCALE GENOMIC DNA]</scope>
    <source>
        <strain evidence="20 21">CCP-18</strain>
    </source>
</reference>
<dbReference type="PANTHER" id="PTHR43047:SF72">
    <property type="entry name" value="OSMOSENSING HISTIDINE PROTEIN KINASE SLN1"/>
    <property type="match status" value="1"/>
</dbReference>
<evidence type="ECO:0000256" key="3">
    <source>
        <dbReference type="ARBA" id="ARBA00012438"/>
    </source>
</evidence>
<dbReference type="RefSeq" id="WP_127680250.1">
    <property type="nucleotide sequence ID" value="NZ_SACM01000001.1"/>
</dbReference>
<dbReference type="InterPro" id="IPR004358">
    <property type="entry name" value="Sig_transdc_His_kin-like_C"/>
</dbReference>
<name>A0A3S2UXY9_9BURK</name>
<evidence type="ECO:0000256" key="4">
    <source>
        <dbReference type="ARBA" id="ARBA00022475"/>
    </source>
</evidence>
<dbReference type="InterPro" id="IPR036890">
    <property type="entry name" value="HATPase_C_sf"/>
</dbReference>
<keyword evidence="21" id="KW-1185">Reference proteome</keyword>
<feature type="domain" description="Response regulatory" evidence="16">
    <location>
        <begin position="1102"/>
        <end position="1218"/>
    </location>
</feature>
<feature type="transmembrane region" description="Helical" evidence="14">
    <location>
        <begin position="104"/>
        <end position="128"/>
    </location>
</feature>
<dbReference type="SUPFAM" id="SSF55785">
    <property type="entry name" value="PYP-like sensor domain (PAS domain)"/>
    <property type="match status" value="2"/>
</dbReference>
<dbReference type="InterPro" id="IPR036097">
    <property type="entry name" value="HisK_dim/P_sf"/>
</dbReference>
<dbReference type="InterPro" id="IPR001789">
    <property type="entry name" value="Sig_transdc_resp-reg_receiver"/>
</dbReference>
<dbReference type="PROSITE" id="PS50109">
    <property type="entry name" value="HIS_KIN"/>
    <property type="match status" value="1"/>
</dbReference>
<dbReference type="Pfam" id="PF08448">
    <property type="entry name" value="PAS_4"/>
    <property type="match status" value="1"/>
</dbReference>
<dbReference type="PROSITE" id="PS50113">
    <property type="entry name" value="PAC"/>
    <property type="match status" value="2"/>
</dbReference>
<keyword evidence="10 14" id="KW-0472">Membrane</keyword>
<comment type="caution">
    <text evidence="20">The sequence shown here is derived from an EMBL/GenBank/DDBJ whole genome shotgun (WGS) entry which is preliminary data.</text>
</comment>
<dbReference type="PRINTS" id="PR00344">
    <property type="entry name" value="BCTRLSENSOR"/>
</dbReference>
<dbReference type="PROSITE" id="PS50112">
    <property type="entry name" value="PAS"/>
    <property type="match status" value="1"/>
</dbReference>
<dbReference type="NCBIfam" id="TIGR00229">
    <property type="entry name" value="sensory_box"/>
    <property type="match status" value="1"/>
</dbReference>
<dbReference type="Gene3D" id="3.30.450.20">
    <property type="entry name" value="PAS domain"/>
    <property type="match status" value="2"/>
</dbReference>
<feature type="modified residue" description="4-aspartylphosphate" evidence="11">
    <location>
        <position position="1151"/>
    </location>
</feature>
<evidence type="ECO:0000256" key="9">
    <source>
        <dbReference type="ARBA" id="ARBA00022989"/>
    </source>
</evidence>
<comment type="subcellular location">
    <subcellularLocation>
        <location evidence="2">Cell membrane</location>
        <topology evidence="2">Multi-pass membrane protein</topology>
    </subcellularLocation>
</comment>
<evidence type="ECO:0000256" key="14">
    <source>
        <dbReference type="SAM" id="Phobius"/>
    </source>
</evidence>
<dbReference type="OrthoDB" id="8552871at2"/>
<evidence type="ECO:0000256" key="11">
    <source>
        <dbReference type="PROSITE-ProRule" id="PRU00169"/>
    </source>
</evidence>
<feature type="domain" description="PAC" evidence="18">
    <location>
        <begin position="657"/>
        <end position="715"/>
    </location>
</feature>
<feature type="coiled-coil region" evidence="12">
    <location>
        <begin position="559"/>
        <end position="590"/>
    </location>
</feature>
<evidence type="ECO:0000313" key="20">
    <source>
        <dbReference type="EMBL" id="RVT87754.1"/>
    </source>
</evidence>
<dbReference type="Gene3D" id="3.40.50.2300">
    <property type="match status" value="1"/>
</dbReference>
<evidence type="ECO:0000256" key="13">
    <source>
        <dbReference type="SAM" id="MobiDB-lite"/>
    </source>
</evidence>
<dbReference type="PANTHER" id="PTHR43047">
    <property type="entry name" value="TWO-COMPONENT HISTIDINE PROTEIN KINASE"/>
    <property type="match status" value="1"/>
</dbReference>
<evidence type="ECO:0000256" key="1">
    <source>
        <dbReference type="ARBA" id="ARBA00000085"/>
    </source>
</evidence>
<dbReference type="GO" id="GO:0000155">
    <property type="term" value="F:phosphorelay sensor kinase activity"/>
    <property type="evidence" value="ECO:0007669"/>
    <property type="project" value="InterPro"/>
</dbReference>
<comment type="catalytic activity">
    <reaction evidence="1">
        <text>ATP + protein L-histidine = ADP + protein N-phospho-L-histidine.</text>
        <dbReference type="EC" id="2.7.13.3"/>
    </reaction>
</comment>
<keyword evidence="6" id="KW-0808">Transferase</keyword>
<dbReference type="Pfam" id="PF00072">
    <property type="entry name" value="Response_reg"/>
    <property type="match status" value="1"/>
</dbReference>
<evidence type="ECO:0000313" key="21">
    <source>
        <dbReference type="Proteomes" id="UP000288587"/>
    </source>
</evidence>
<keyword evidence="7 14" id="KW-0812">Transmembrane</keyword>
<dbReference type="Gene3D" id="3.30.450.350">
    <property type="entry name" value="CHASE domain"/>
    <property type="match status" value="1"/>
</dbReference>
<dbReference type="Pfam" id="PF03924">
    <property type="entry name" value="CHASE"/>
    <property type="match status" value="1"/>
</dbReference>
<dbReference type="PROSITE" id="PS50110">
    <property type="entry name" value="RESPONSE_REGULATORY"/>
    <property type="match status" value="1"/>
</dbReference>
<keyword evidence="8" id="KW-0418">Kinase</keyword>
<evidence type="ECO:0000256" key="8">
    <source>
        <dbReference type="ARBA" id="ARBA00022777"/>
    </source>
</evidence>
<dbReference type="Proteomes" id="UP000288587">
    <property type="component" value="Unassembled WGS sequence"/>
</dbReference>
<dbReference type="InterPro" id="IPR006189">
    <property type="entry name" value="CHASE_dom"/>
</dbReference>
<dbReference type="Pfam" id="PF05231">
    <property type="entry name" value="MASE1"/>
    <property type="match status" value="1"/>
</dbReference>
<dbReference type="SMART" id="SM00387">
    <property type="entry name" value="HATPase_c"/>
    <property type="match status" value="1"/>
</dbReference>
<dbReference type="SMART" id="SM00091">
    <property type="entry name" value="PAS"/>
    <property type="match status" value="2"/>
</dbReference>
<dbReference type="SUPFAM" id="SSF52172">
    <property type="entry name" value="CheY-like"/>
    <property type="match status" value="1"/>
</dbReference>
<sequence>MSATSPPAPLNSTLPAVTVRWQPLGWVQWLLLNALLSLVFLAVARLGLWASLGPGETSAVWPPSGVALAALLGWGPGALPGLVLGSWVNDAVNSQANGVPWANALLYGALLTGAAASQWLIVRALVGNWSRLLAMPGPQLVLRFAASVLVGGLLAPSLGVPVLLASAQLARPDVASAWLTWWMGDVNGMLLFTPLMLMLLNRGMRRQYEFNQAFPALTMGLGLTLVSVYLVGQQERAGEVQRAETELRALTSALQAQVELAEADLRQLAALHYRIEVTESEFLAEADLLRRRHDWLTSLSYIRRVPHGDRARFEAGPDRISALQADGSLATAPAQSEYWVTERVSPTSGHEARIGLDESSDPLRLSAIELAVRTGEVSTSAILDNLTLSRGEPLVVALYQPVYQAQGARTGATPPATGVVSAGLQVQTLLATALQPYDQWRMPLLLVSDDREPRGLGLQDDHITELPTGEVRTRLSAWQQGRILQRDVRLGQRQWQLVAQPHSRHPLLPSPMQWGVLLTGLVFTGLLGAMLVARARRDSALQQSHAELERLVSVRTEALEATNADLERVAKQRQELIQTLSTQAKELAQREAVLNAVLRSIPDPLWVKDNHGRFLQVNTALERALHQTADRLVGQITDAVFYEHDAALDREADDQARRSPLPVTRTQHDTDAEGRRRTYWVTRSNVRHDDGTPIGLIGIARDVTEQLAREDELRRFRWLAESAAQGFALGQLDGAVDYLNGTAQRWLGETNWPPATPRLAREYYDEAGLARLRNEVMPALRKKGDWSGEMTVRGLPGATMPPVWVSYFMLRDEQGHERAVAMTMTDISERRRFEAELADARDRAESANRAKSVFLANMSHEIRTPLNAVLGYAQLLREQPDLGEASRHQVASILGGGQRLLRLINDVLDLSKIEAGALQLRNERFDLPQELAEALRLMAERARHADVALVTNLDLPPTLPIMGDRGKLGQVLLNLLGNALKFTPPGGSVTLTARLRDEAHLTLSIRDTGPGIAPAELQQLFTPFVQGSTGLRQGGTGLGLVLSRNLLQAMGGELSLSSELGAGTEAHVELPLQRVTEEMPTPTADASVLAAGWRLAVPGSVRVLVAEDDPDSRAVLCALLSRIGCQVMAGENGAEALALSTHEDVDLVLTDLRMPVLDGVGLMQALRDDPRRRAWPVVAVTASSMEHEREVYLDMGFSDYIPKPYEFVSILQVLRDRAGAHLVPPAAPEVAPPASAPSATVPSGGAAWAELIGWAQDGDVAALRAALQGAAGATLPTPVHAEAQSALARYDFDALVLLFERAQAALPENPA</sequence>
<dbReference type="SMART" id="SM00388">
    <property type="entry name" value="HisKA"/>
    <property type="match status" value="1"/>
</dbReference>
<proteinExistence type="predicted"/>
<feature type="transmembrane region" description="Helical" evidence="14">
    <location>
        <begin position="179"/>
        <end position="201"/>
    </location>
</feature>
<dbReference type="Pfam" id="PF00512">
    <property type="entry name" value="HisKA"/>
    <property type="match status" value="1"/>
</dbReference>
<dbReference type="SMART" id="SM00448">
    <property type="entry name" value="REC"/>
    <property type="match status" value="1"/>
</dbReference>
<evidence type="ECO:0000259" key="18">
    <source>
        <dbReference type="PROSITE" id="PS50113"/>
    </source>
</evidence>
<dbReference type="Gene3D" id="3.30.565.10">
    <property type="entry name" value="Histidine kinase-like ATPase, C-terminal domain"/>
    <property type="match status" value="1"/>
</dbReference>
<feature type="region of interest" description="Disordered" evidence="13">
    <location>
        <begin position="651"/>
        <end position="673"/>
    </location>
</feature>
<feature type="transmembrane region" description="Helical" evidence="14">
    <location>
        <begin position="213"/>
        <end position="232"/>
    </location>
</feature>
<dbReference type="InterPro" id="IPR005467">
    <property type="entry name" value="His_kinase_dom"/>
</dbReference>
<feature type="transmembrane region" description="Helical" evidence="14">
    <location>
        <begin position="140"/>
        <end position="167"/>
    </location>
</feature>
<dbReference type="InterPro" id="IPR003594">
    <property type="entry name" value="HATPase_dom"/>
</dbReference>
<evidence type="ECO:0000256" key="7">
    <source>
        <dbReference type="ARBA" id="ARBA00022692"/>
    </source>
</evidence>
<organism evidence="20 21">
    <name type="scientific">Inhella crocodyli</name>
    <dbReference type="NCBI Taxonomy" id="2499851"/>
    <lineage>
        <taxon>Bacteria</taxon>
        <taxon>Pseudomonadati</taxon>
        <taxon>Pseudomonadota</taxon>
        <taxon>Betaproteobacteria</taxon>
        <taxon>Burkholderiales</taxon>
        <taxon>Sphaerotilaceae</taxon>
        <taxon>Inhella</taxon>
    </lineage>
</organism>
<dbReference type="InterPro" id="IPR007895">
    <property type="entry name" value="MASE1"/>
</dbReference>
<keyword evidence="5 11" id="KW-0597">Phosphoprotein</keyword>
<feature type="domain" description="CHASE" evidence="19">
    <location>
        <begin position="332"/>
        <end position="435"/>
    </location>
</feature>
<feature type="transmembrane region" description="Helical" evidence="14">
    <location>
        <begin position="26"/>
        <end position="48"/>
    </location>
</feature>
<dbReference type="SUPFAM" id="SSF47384">
    <property type="entry name" value="Homodimeric domain of signal transducing histidine kinase"/>
    <property type="match status" value="1"/>
</dbReference>
<dbReference type="Gene3D" id="1.10.287.130">
    <property type="match status" value="1"/>
</dbReference>
<dbReference type="SMART" id="SM01079">
    <property type="entry name" value="CHASE"/>
    <property type="match status" value="1"/>
</dbReference>
<feature type="transmembrane region" description="Helical" evidence="14">
    <location>
        <begin position="512"/>
        <end position="533"/>
    </location>
</feature>
<evidence type="ECO:0000259" key="15">
    <source>
        <dbReference type="PROSITE" id="PS50109"/>
    </source>
</evidence>
<evidence type="ECO:0000259" key="16">
    <source>
        <dbReference type="PROSITE" id="PS50110"/>
    </source>
</evidence>
<dbReference type="GO" id="GO:0005886">
    <property type="term" value="C:plasma membrane"/>
    <property type="evidence" value="ECO:0007669"/>
    <property type="project" value="UniProtKB-SubCell"/>
</dbReference>
<dbReference type="InterPro" id="IPR011006">
    <property type="entry name" value="CheY-like_superfamily"/>
</dbReference>
<dbReference type="InterPro" id="IPR042240">
    <property type="entry name" value="CHASE_sf"/>
</dbReference>
<dbReference type="InterPro" id="IPR003661">
    <property type="entry name" value="HisK_dim/P_dom"/>
</dbReference>
<evidence type="ECO:0000259" key="19">
    <source>
        <dbReference type="PROSITE" id="PS50839"/>
    </source>
</evidence>
<gene>
    <name evidence="20" type="ORF">EOD73_01645</name>
</gene>
<keyword evidence="9 14" id="KW-1133">Transmembrane helix</keyword>
<evidence type="ECO:0000256" key="10">
    <source>
        <dbReference type="ARBA" id="ARBA00023136"/>
    </source>
</evidence>
<keyword evidence="4" id="KW-1003">Cell membrane</keyword>
<evidence type="ECO:0000256" key="2">
    <source>
        <dbReference type="ARBA" id="ARBA00004651"/>
    </source>
</evidence>
<feature type="domain" description="PAC" evidence="18">
    <location>
        <begin position="786"/>
        <end position="839"/>
    </location>
</feature>
<dbReference type="CDD" id="cd16922">
    <property type="entry name" value="HATPase_EvgS-ArcB-TorS-like"/>
    <property type="match status" value="1"/>
</dbReference>
<feature type="domain" description="PAS" evidence="17">
    <location>
        <begin position="590"/>
        <end position="635"/>
    </location>
</feature>
<dbReference type="InterPro" id="IPR013656">
    <property type="entry name" value="PAS_4"/>
</dbReference>
<evidence type="ECO:0000256" key="12">
    <source>
        <dbReference type="SAM" id="Coils"/>
    </source>
</evidence>
<accession>A0A3S2UXY9</accession>
<dbReference type="InterPro" id="IPR000014">
    <property type="entry name" value="PAS"/>
</dbReference>
<protein>
    <recommendedName>
        <fullName evidence="3">histidine kinase</fullName>
        <ecNumber evidence="3">2.7.13.3</ecNumber>
    </recommendedName>
</protein>
<dbReference type="Pfam" id="PF02518">
    <property type="entry name" value="HATPase_c"/>
    <property type="match status" value="1"/>
</dbReference>
<dbReference type="EC" id="2.7.13.3" evidence="3"/>
<feature type="domain" description="Histidine kinase" evidence="15">
    <location>
        <begin position="857"/>
        <end position="1074"/>
    </location>
</feature>
<dbReference type="EMBL" id="SACM01000001">
    <property type="protein sequence ID" value="RVT87754.1"/>
    <property type="molecule type" value="Genomic_DNA"/>
</dbReference>
<dbReference type="SUPFAM" id="SSF55874">
    <property type="entry name" value="ATPase domain of HSP90 chaperone/DNA topoisomerase II/histidine kinase"/>
    <property type="match status" value="1"/>
</dbReference>
<dbReference type="CDD" id="cd00130">
    <property type="entry name" value="PAS"/>
    <property type="match status" value="1"/>
</dbReference>
<evidence type="ECO:0000256" key="6">
    <source>
        <dbReference type="ARBA" id="ARBA00022679"/>
    </source>
</evidence>
<dbReference type="PROSITE" id="PS50839">
    <property type="entry name" value="CHASE"/>
    <property type="match status" value="1"/>
</dbReference>
<dbReference type="InterPro" id="IPR000700">
    <property type="entry name" value="PAS-assoc_C"/>
</dbReference>
<dbReference type="GO" id="GO:0009927">
    <property type="term" value="F:histidine phosphotransfer kinase activity"/>
    <property type="evidence" value="ECO:0007669"/>
    <property type="project" value="TreeGrafter"/>
</dbReference>